<dbReference type="GO" id="GO:0043590">
    <property type="term" value="C:bacterial nucleoid"/>
    <property type="evidence" value="ECO:0007669"/>
    <property type="project" value="TreeGrafter"/>
</dbReference>
<gene>
    <name evidence="10" type="ORF">METZ01_LOCUS492</name>
</gene>
<evidence type="ECO:0000313" key="10">
    <source>
        <dbReference type="EMBL" id="SUZ47638.1"/>
    </source>
</evidence>
<dbReference type="GO" id="GO:0005524">
    <property type="term" value="F:ATP binding"/>
    <property type="evidence" value="ECO:0007669"/>
    <property type="project" value="UniProtKB-KW"/>
</dbReference>
<keyword evidence="6" id="KW-0234">DNA repair</keyword>
<dbReference type="PIRSF" id="PIRSF003128">
    <property type="entry name" value="RecN"/>
    <property type="match status" value="1"/>
</dbReference>
<keyword evidence="4" id="KW-0227">DNA damage</keyword>
<feature type="domain" description="AAA+ ATPase" evidence="9">
    <location>
        <begin position="6"/>
        <end position="485"/>
    </location>
</feature>
<proteinExistence type="inferred from homology"/>
<keyword evidence="3" id="KW-0547">Nucleotide-binding</keyword>
<dbReference type="EMBL" id="UINC01000027">
    <property type="protein sequence ID" value="SUZ47638.1"/>
    <property type="molecule type" value="Genomic_DNA"/>
</dbReference>
<dbReference type="SUPFAM" id="SSF52540">
    <property type="entry name" value="P-loop containing nucleoside triphosphate hydrolases"/>
    <property type="match status" value="1"/>
</dbReference>
<dbReference type="SMART" id="SM00382">
    <property type="entry name" value="AAA"/>
    <property type="match status" value="1"/>
</dbReference>
<keyword evidence="5" id="KW-0067">ATP-binding</keyword>
<evidence type="ECO:0000256" key="2">
    <source>
        <dbReference type="ARBA" id="ARBA00021315"/>
    </source>
</evidence>
<comment type="similarity">
    <text evidence="1">Belongs to the RecN family.</text>
</comment>
<evidence type="ECO:0000256" key="3">
    <source>
        <dbReference type="ARBA" id="ARBA00022741"/>
    </source>
</evidence>
<accession>A0A381N1S9</accession>
<dbReference type="AlphaFoldDB" id="A0A381N1S9"/>
<keyword evidence="8" id="KW-0175">Coiled coil</keyword>
<evidence type="ECO:0000256" key="7">
    <source>
        <dbReference type="ARBA" id="ARBA00033408"/>
    </source>
</evidence>
<dbReference type="GO" id="GO:0016887">
    <property type="term" value="F:ATP hydrolysis activity"/>
    <property type="evidence" value="ECO:0007669"/>
    <property type="project" value="InterPro"/>
</dbReference>
<protein>
    <recommendedName>
        <fullName evidence="2">DNA repair protein RecN</fullName>
    </recommendedName>
    <alternativeName>
        <fullName evidence="7">Recombination protein N</fullName>
    </alternativeName>
</protein>
<dbReference type="PANTHER" id="PTHR11059:SF0">
    <property type="entry name" value="DNA REPAIR PROTEIN RECN"/>
    <property type="match status" value="1"/>
</dbReference>
<evidence type="ECO:0000256" key="6">
    <source>
        <dbReference type="ARBA" id="ARBA00023204"/>
    </source>
</evidence>
<evidence type="ECO:0000256" key="4">
    <source>
        <dbReference type="ARBA" id="ARBA00022763"/>
    </source>
</evidence>
<dbReference type="InterPro" id="IPR027417">
    <property type="entry name" value="P-loop_NTPase"/>
</dbReference>
<dbReference type="Gene3D" id="3.40.50.300">
    <property type="entry name" value="P-loop containing nucleotide triphosphate hydrolases"/>
    <property type="match status" value="2"/>
</dbReference>
<sequence>MELNLKPGLTVITGETGSGKSILLDALSVSLGRKADKIMVRNGSNRSVIETKLENRTFRRLIFSQGRTRAFCNDEPITIGDLGKANETVVDFHGQHDQQLILNVNRHIDYLDRYCGHDADLEKTSQLYSDLSELKIKLKNALQSADERKDRLELLNFQANEIDAANPKVGEDIILENEYKRMSHIEEILKTLQSLQGQINSDDQSIVDILSHNHRLVESLVQYDENLKVISDLLQSSVIQLQEAGTEISGQLSLTEFDPDEIAKVEERLQVIESLKRKYGGSIESVLEKRIYIQKEVKSLTSPEQSEDELHKKINKKEKDFSQLAIRLHKSRVQKSKKLSNKIENAMAGLNMLGSDFEIKITQQISENGFVSMDNNVLDANAKGIDTVEFFLSANPGEPVKPLATIASGGEISRIMLAIKTVFQDLDPVQTLVFDEIDSGISGKAAEKVAEQLVKLSKSKQVFCITHLSQIARSADHHLHIVKSVKNGQTFVEANYLNELESPKLILELFPSMEIEKV</sequence>
<dbReference type="GO" id="GO:0006302">
    <property type="term" value="P:double-strand break repair"/>
    <property type="evidence" value="ECO:0007669"/>
    <property type="project" value="InterPro"/>
</dbReference>
<feature type="coiled-coil region" evidence="8">
    <location>
        <begin position="128"/>
        <end position="155"/>
    </location>
</feature>
<dbReference type="PANTHER" id="PTHR11059">
    <property type="entry name" value="DNA REPAIR PROTEIN RECN"/>
    <property type="match status" value="1"/>
</dbReference>
<evidence type="ECO:0000259" key="9">
    <source>
        <dbReference type="SMART" id="SM00382"/>
    </source>
</evidence>
<dbReference type="InterPro" id="IPR004604">
    <property type="entry name" value="DNA_recomb/repair_RecN"/>
</dbReference>
<dbReference type="InterPro" id="IPR003593">
    <property type="entry name" value="AAA+_ATPase"/>
</dbReference>
<evidence type="ECO:0000256" key="1">
    <source>
        <dbReference type="ARBA" id="ARBA00009441"/>
    </source>
</evidence>
<dbReference type="InterPro" id="IPR038729">
    <property type="entry name" value="Rad50/SbcC_AAA"/>
</dbReference>
<organism evidence="10">
    <name type="scientific">marine metagenome</name>
    <dbReference type="NCBI Taxonomy" id="408172"/>
    <lineage>
        <taxon>unclassified sequences</taxon>
        <taxon>metagenomes</taxon>
        <taxon>ecological metagenomes</taxon>
    </lineage>
</organism>
<evidence type="ECO:0000256" key="5">
    <source>
        <dbReference type="ARBA" id="ARBA00022840"/>
    </source>
</evidence>
<dbReference type="GO" id="GO:0009432">
    <property type="term" value="P:SOS response"/>
    <property type="evidence" value="ECO:0007669"/>
    <property type="project" value="TreeGrafter"/>
</dbReference>
<dbReference type="Pfam" id="PF13476">
    <property type="entry name" value="AAA_23"/>
    <property type="match status" value="1"/>
</dbReference>
<reference evidence="10" key="1">
    <citation type="submission" date="2018-05" db="EMBL/GenBank/DDBJ databases">
        <authorList>
            <person name="Lanie J.A."/>
            <person name="Ng W.-L."/>
            <person name="Kazmierczak K.M."/>
            <person name="Andrzejewski T.M."/>
            <person name="Davidsen T.M."/>
            <person name="Wayne K.J."/>
            <person name="Tettelin H."/>
            <person name="Glass J.I."/>
            <person name="Rusch D."/>
            <person name="Podicherti R."/>
            <person name="Tsui H.-C.T."/>
            <person name="Winkler M.E."/>
        </authorList>
    </citation>
    <scope>NUCLEOTIDE SEQUENCE</scope>
</reference>
<dbReference type="GO" id="GO:0006310">
    <property type="term" value="P:DNA recombination"/>
    <property type="evidence" value="ECO:0007669"/>
    <property type="project" value="InterPro"/>
</dbReference>
<evidence type="ECO:0000256" key="8">
    <source>
        <dbReference type="SAM" id="Coils"/>
    </source>
</evidence>
<dbReference type="CDD" id="cd03241">
    <property type="entry name" value="ABC_RecN"/>
    <property type="match status" value="1"/>
</dbReference>
<name>A0A381N1S9_9ZZZZ</name>